<reference evidence="2 3" key="1">
    <citation type="submission" date="2018-10" db="EMBL/GenBank/DDBJ databases">
        <authorList>
            <person name="Criscuolo A."/>
        </authorList>
    </citation>
    <scope>NUCLEOTIDE SEQUENCE [LARGE SCALE GENOMIC DNA]</scope>
    <source>
        <strain evidence="2">DnA1</strain>
    </source>
</reference>
<gene>
    <name evidence="2" type="ORF">PIGHUM_01372</name>
</gene>
<evidence type="ECO:0000313" key="2">
    <source>
        <dbReference type="EMBL" id="VCU69311.1"/>
    </source>
</evidence>
<dbReference type="EMBL" id="UWPJ01000012">
    <property type="protein sequence ID" value="VCU69311.1"/>
    <property type="molecule type" value="Genomic_DNA"/>
</dbReference>
<dbReference type="AlphaFoldDB" id="A0A3P4B0E4"/>
<protein>
    <recommendedName>
        <fullName evidence="1">DUF1854 domain-containing protein</fullName>
    </recommendedName>
</protein>
<keyword evidence="3" id="KW-1185">Reference proteome</keyword>
<feature type="domain" description="DUF1854" evidence="1">
    <location>
        <begin position="32"/>
        <end position="160"/>
    </location>
</feature>
<evidence type="ECO:0000313" key="3">
    <source>
        <dbReference type="Proteomes" id="UP000277294"/>
    </source>
</evidence>
<sequence>MSIPASNGFPFMLSRNAFGRLIHTPADGGPAEEVVPVRAFPIDTESEDISLVGPTGHEVAWISRLDELPPQARDLVRDELARREFMPEILRIVSVDSYVTPTAWTVETSRGEARLALKSEQDIRRISQSKLLISDGHGIHFLIRDLDKLDRASRRMLDRFL</sequence>
<dbReference type="Pfam" id="PF08909">
    <property type="entry name" value="DUF1854"/>
    <property type="match status" value="1"/>
</dbReference>
<evidence type="ECO:0000259" key="1">
    <source>
        <dbReference type="Pfam" id="PF08909"/>
    </source>
</evidence>
<organism evidence="2 3">
    <name type="scientific">Pigmentiphaga humi</name>
    <dbReference type="NCBI Taxonomy" id="2478468"/>
    <lineage>
        <taxon>Bacteria</taxon>
        <taxon>Pseudomonadati</taxon>
        <taxon>Pseudomonadota</taxon>
        <taxon>Betaproteobacteria</taxon>
        <taxon>Burkholderiales</taxon>
        <taxon>Alcaligenaceae</taxon>
        <taxon>Pigmentiphaga</taxon>
    </lineage>
</organism>
<dbReference type="RefSeq" id="WP_124078656.1">
    <property type="nucleotide sequence ID" value="NZ_UWPJ01000012.1"/>
</dbReference>
<dbReference type="OrthoDB" id="212426at2"/>
<accession>A0A3P4B0E4</accession>
<dbReference type="InterPro" id="IPR015005">
    <property type="entry name" value="DUF1854"/>
</dbReference>
<name>A0A3P4B0E4_9BURK</name>
<proteinExistence type="predicted"/>
<dbReference type="Proteomes" id="UP000277294">
    <property type="component" value="Unassembled WGS sequence"/>
</dbReference>